<name>A0ABX8WCB6_9HYPH</name>
<evidence type="ECO:0000313" key="5">
    <source>
        <dbReference type="Proteomes" id="UP000825799"/>
    </source>
</evidence>
<evidence type="ECO:0000256" key="2">
    <source>
        <dbReference type="PROSITE-ProRule" id="PRU00169"/>
    </source>
</evidence>
<organism evidence="4 5">
    <name type="scientific">Devosia salina</name>
    <dbReference type="NCBI Taxonomy" id="2860336"/>
    <lineage>
        <taxon>Bacteria</taxon>
        <taxon>Pseudomonadati</taxon>
        <taxon>Pseudomonadota</taxon>
        <taxon>Alphaproteobacteria</taxon>
        <taxon>Hyphomicrobiales</taxon>
        <taxon>Devosiaceae</taxon>
        <taxon>Devosia</taxon>
    </lineage>
</organism>
<dbReference type="Proteomes" id="UP000825799">
    <property type="component" value="Chromosome"/>
</dbReference>
<dbReference type="RefSeq" id="WP_220303541.1">
    <property type="nucleotide sequence ID" value="NZ_CP080590.1"/>
</dbReference>
<sequence length="127" mass="13725">MDNITVLVVEDEVLVVLELEDALRDAGYSVVTANNGHEGLKLAEELFGSIRGIITDIRVGAGPDGWHIAHRVRELNPQIAVVYMSGDSASDWAANGVPNSHMIHKPFATAQVVTAISQLINEADRQL</sequence>
<dbReference type="InterPro" id="IPR011006">
    <property type="entry name" value="CheY-like_superfamily"/>
</dbReference>
<dbReference type="EMBL" id="CP080590">
    <property type="protein sequence ID" value="QYO75077.1"/>
    <property type="molecule type" value="Genomic_DNA"/>
</dbReference>
<dbReference type="SMART" id="SM00448">
    <property type="entry name" value="REC"/>
    <property type="match status" value="1"/>
</dbReference>
<feature type="domain" description="Response regulatory" evidence="3">
    <location>
        <begin position="5"/>
        <end position="120"/>
    </location>
</feature>
<dbReference type="InterPro" id="IPR050595">
    <property type="entry name" value="Bact_response_regulator"/>
</dbReference>
<dbReference type="PANTHER" id="PTHR44591">
    <property type="entry name" value="STRESS RESPONSE REGULATOR PROTEIN 1"/>
    <property type="match status" value="1"/>
</dbReference>
<proteinExistence type="predicted"/>
<evidence type="ECO:0000259" key="3">
    <source>
        <dbReference type="PROSITE" id="PS50110"/>
    </source>
</evidence>
<dbReference type="PANTHER" id="PTHR44591:SF21">
    <property type="entry name" value="TWO-COMPONENT RESPONSE REGULATOR"/>
    <property type="match status" value="1"/>
</dbReference>
<feature type="modified residue" description="4-aspartylphosphate" evidence="2">
    <location>
        <position position="56"/>
    </location>
</feature>
<keyword evidence="5" id="KW-1185">Reference proteome</keyword>
<gene>
    <name evidence="4" type="ORF">K1X15_10375</name>
</gene>
<evidence type="ECO:0000313" key="4">
    <source>
        <dbReference type="EMBL" id="QYO75077.1"/>
    </source>
</evidence>
<keyword evidence="1 2" id="KW-0597">Phosphoprotein</keyword>
<dbReference type="Gene3D" id="3.40.50.2300">
    <property type="match status" value="1"/>
</dbReference>
<evidence type="ECO:0000256" key="1">
    <source>
        <dbReference type="ARBA" id="ARBA00022553"/>
    </source>
</evidence>
<protein>
    <submittedName>
        <fullName evidence="4">Response regulator</fullName>
    </submittedName>
</protein>
<dbReference type="InterPro" id="IPR001789">
    <property type="entry name" value="Sig_transdc_resp-reg_receiver"/>
</dbReference>
<dbReference type="SUPFAM" id="SSF52172">
    <property type="entry name" value="CheY-like"/>
    <property type="match status" value="1"/>
</dbReference>
<dbReference type="Pfam" id="PF00072">
    <property type="entry name" value="Response_reg"/>
    <property type="match status" value="1"/>
</dbReference>
<accession>A0ABX8WCB6</accession>
<dbReference type="PROSITE" id="PS50110">
    <property type="entry name" value="RESPONSE_REGULATORY"/>
    <property type="match status" value="1"/>
</dbReference>
<reference evidence="4 5" key="1">
    <citation type="submission" date="2021-08" db="EMBL/GenBank/DDBJ databases">
        <title>Devosia salina sp. nov., isolated from the South China Sea sediment.</title>
        <authorList>
            <person name="Zhou Z."/>
        </authorList>
    </citation>
    <scope>NUCLEOTIDE SEQUENCE [LARGE SCALE GENOMIC DNA]</scope>
    <source>
        <strain evidence="4 5">SCS-3</strain>
    </source>
</reference>